<accession>A0AAW6U6F3</accession>
<name>A0AAW6U6F3_9BACT</name>
<evidence type="ECO:0000313" key="1">
    <source>
        <dbReference type="EMBL" id="MDI6451519.1"/>
    </source>
</evidence>
<keyword evidence="2" id="KW-1185">Reference proteome</keyword>
<comment type="caution">
    <text evidence="1">The sequence shown here is derived from an EMBL/GenBank/DDBJ whole genome shotgun (WGS) entry which is preliminary data.</text>
</comment>
<organism evidence="1 2">
    <name type="scientific">Anaerobaca lacustris</name>
    <dbReference type="NCBI Taxonomy" id="3044600"/>
    <lineage>
        <taxon>Bacteria</taxon>
        <taxon>Pseudomonadati</taxon>
        <taxon>Planctomycetota</taxon>
        <taxon>Phycisphaerae</taxon>
        <taxon>Sedimentisphaerales</taxon>
        <taxon>Anaerobacaceae</taxon>
        <taxon>Anaerobaca</taxon>
    </lineage>
</organism>
<gene>
    <name evidence="1" type="ORF">QJ522_20830</name>
</gene>
<dbReference type="EMBL" id="JASCXX010000038">
    <property type="protein sequence ID" value="MDI6451519.1"/>
    <property type="molecule type" value="Genomic_DNA"/>
</dbReference>
<dbReference type="Proteomes" id="UP001431776">
    <property type="component" value="Unassembled WGS sequence"/>
</dbReference>
<dbReference type="AlphaFoldDB" id="A0AAW6U6F3"/>
<reference evidence="1" key="1">
    <citation type="submission" date="2023-05" db="EMBL/GenBank/DDBJ databases">
        <title>Anaerotaeda fermentans gen. nov., sp. nov., a novel anaerobic planctomycete of the new family within the order Sedimentisphaerales isolated from Taman Peninsula, Russia.</title>
        <authorList>
            <person name="Khomyakova M.A."/>
            <person name="Merkel A.Y."/>
            <person name="Slobodkin A.I."/>
        </authorList>
    </citation>
    <scope>NUCLEOTIDE SEQUENCE</scope>
    <source>
        <strain evidence="1">M17dextr</strain>
    </source>
</reference>
<protein>
    <submittedName>
        <fullName evidence="1">Uncharacterized protein</fullName>
    </submittedName>
</protein>
<sequence>MFLLDRLKRHGAIDEVQSDGLSAAIGAVKQFDQRTFRVRGRGIRASQVSYEEVSRFLDEEFPGYYTYTTKVQTYEDRHNVPHARIDIKGWSGLSQRMNRYNPFDMTITIRTEPPASKE</sequence>
<evidence type="ECO:0000313" key="2">
    <source>
        <dbReference type="Proteomes" id="UP001431776"/>
    </source>
</evidence>
<dbReference type="RefSeq" id="WP_349246928.1">
    <property type="nucleotide sequence ID" value="NZ_JASCXX010000038.1"/>
</dbReference>
<proteinExistence type="predicted"/>